<dbReference type="AlphaFoldDB" id="A0A507QUG9"/>
<accession>A0A507QUG9</accession>
<evidence type="ECO:0000313" key="2">
    <source>
        <dbReference type="Proteomes" id="UP000319663"/>
    </source>
</evidence>
<comment type="caution">
    <text evidence="1">The sequence shown here is derived from an EMBL/GenBank/DDBJ whole genome shotgun (WGS) entry which is preliminary data.</text>
</comment>
<sequence>MAHDRNRSSTPRLPLIQSFTTVDLQCYLGIRFLVQSPSSMSSHSRSSSSSVSPSSSLSSYFSHDSSSYNSSLESSSFTLSRSFDKLSRSDQELMTQWCSSTYRLFCSRNTVQQFWQTVVPHESLQHLYLKHAMFALTSLHLAVLAGSGKRRQRYRKSAKAQRSQAVTSLQRTIKTIDTSNNVAVFAFNSIMMIFEFAYHLVKPFYDEDVLDDLCKNFLLTRNWITGVKRGLASDADSRLRPLIESIEVHPKMPDMSRLAVLMLRRQNAALGGSEPQHETAIYEETIRHLGDSLENLSRGGEAMAVAFRWIYRIPVQFLDLVEERQPFALVILAHYTVIMYNLRDHWWMGDWGERVLRVICQHLNPQWMQWITWVIDATGFCASEL</sequence>
<evidence type="ECO:0008006" key="3">
    <source>
        <dbReference type="Google" id="ProtNLM"/>
    </source>
</evidence>
<protein>
    <recommendedName>
        <fullName evidence="3">Sterol uptake control protein 2</fullName>
    </recommendedName>
</protein>
<reference evidence="1 2" key="1">
    <citation type="submission" date="2019-06" db="EMBL/GenBank/DDBJ databases">
        <title>Wine fermentation using esterase from Monascus purpureus.</title>
        <authorList>
            <person name="Geng C."/>
            <person name="Zhang Y."/>
        </authorList>
    </citation>
    <scope>NUCLEOTIDE SEQUENCE [LARGE SCALE GENOMIC DNA]</scope>
    <source>
        <strain evidence="1">HQ1</strain>
    </source>
</reference>
<dbReference type="STRING" id="5098.A0A507QUG9"/>
<name>A0A507QUG9_MONPU</name>
<dbReference type="GO" id="GO:0001228">
    <property type="term" value="F:DNA-binding transcription activator activity, RNA polymerase II-specific"/>
    <property type="evidence" value="ECO:0007669"/>
    <property type="project" value="TreeGrafter"/>
</dbReference>
<evidence type="ECO:0000313" key="1">
    <source>
        <dbReference type="EMBL" id="TQB70924.1"/>
    </source>
</evidence>
<dbReference type="InterPro" id="IPR053157">
    <property type="entry name" value="Sterol_Uptake_Regulator"/>
</dbReference>
<dbReference type="PANTHER" id="PTHR47784">
    <property type="entry name" value="STEROL UPTAKE CONTROL PROTEIN 2"/>
    <property type="match status" value="1"/>
</dbReference>
<keyword evidence="2" id="KW-1185">Reference proteome</keyword>
<dbReference type="EMBL" id="VIFY01000091">
    <property type="protein sequence ID" value="TQB70924.1"/>
    <property type="molecule type" value="Genomic_DNA"/>
</dbReference>
<dbReference type="Proteomes" id="UP000319663">
    <property type="component" value="Unassembled WGS sequence"/>
</dbReference>
<gene>
    <name evidence="1" type="ORF">MPDQ_007937</name>
</gene>
<organism evidence="1 2">
    <name type="scientific">Monascus purpureus</name>
    <name type="common">Red mold</name>
    <name type="synonym">Monascus anka</name>
    <dbReference type="NCBI Taxonomy" id="5098"/>
    <lineage>
        <taxon>Eukaryota</taxon>
        <taxon>Fungi</taxon>
        <taxon>Dikarya</taxon>
        <taxon>Ascomycota</taxon>
        <taxon>Pezizomycotina</taxon>
        <taxon>Eurotiomycetes</taxon>
        <taxon>Eurotiomycetidae</taxon>
        <taxon>Eurotiales</taxon>
        <taxon>Aspergillaceae</taxon>
        <taxon>Monascus</taxon>
    </lineage>
</organism>
<proteinExistence type="predicted"/>
<dbReference type="PANTHER" id="PTHR47784:SF13">
    <property type="entry name" value="ZN(II)2CYS6 TRANSCRIPTION FACTOR (EUROFUNG)"/>
    <property type="match status" value="1"/>
</dbReference>